<keyword evidence="10 11" id="KW-0998">Cell outer membrane</keyword>
<evidence type="ECO:0000259" key="14">
    <source>
        <dbReference type="Pfam" id="PF00593"/>
    </source>
</evidence>
<dbReference type="Pfam" id="PF07715">
    <property type="entry name" value="Plug"/>
    <property type="match status" value="1"/>
</dbReference>
<comment type="similarity">
    <text evidence="11 12">Belongs to the TonB-dependent receptor family.</text>
</comment>
<dbReference type="PROSITE" id="PS52016">
    <property type="entry name" value="TONB_DEPENDENT_REC_3"/>
    <property type="match status" value="1"/>
</dbReference>
<keyword evidence="17" id="KW-1185">Reference proteome</keyword>
<feature type="domain" description="TonB-dependent receptor-like beta-barrel" evidence="14">
    <location>
        <begin position="309"/>
        <end position="733"/>
    </location>
</feature>
<dbReference type="PANTHER" id="PTHR32552">
    <property type="entry name" value="FERRICHROME IRON RECEPTOR-RELATED"/>
    <property type="match status" value="1"/>
</dbReference>
<keyword evidence="2 11" id="KW-0813">Transport</keyword>
<evidence type="ECO:0000256" key="3">
    <source>
        <dbReference type="ARBA" id="ARBA00022452"/>
    </source>
</evidence>
<keyword evidence="13" id="KW-0732">Signal</keyword>
<feature type="domain" description="TonB-dependent receptor plug" evidence="15">
    <location>
        <begin position="77"/>
        <end position="185"/>
    </location>
</feature>
<keyword evidence="7" id="KW-0406">Ion transport</keyword>
<evidence type="ECO:0000256" key="9">
    <source>
        <dbReference type="ARBA" id="ARBA00023136"/>
    </source>
</evidence>
<comment type="caution">
    <text evidence="16">The sequence shown here is derived from an EMBL/GenBank/DDBJ whole genome shotgun (WGS) entry which is preliminary data.</text>
</comment>
<evidence type="ECO:0000313" key="17">
    <source>
        <dbReference type="Proteomes" id="UP000431684"/>
    </source>
</evidence>
<gene>
    <name evidence="16" type="ORF">GJV26_02650</name>
</gene>
<evidence type="ECO:0000256" key="1">
    <source>
        <dbReference type="ARBA" id="ARBA00004571"/>
    </source>
</evidence>
<dbReference type="EMBL" id="WNWM01000002">
    <property type="protein sequence ID" value="MUI11393.1"/>
    <property type="molecule type" value="Genomic_DNA"/>
</dbReference>
<feature type="chain" id="PRO_5026193107" evidence="13">
    <location>
        <begin position="31"/>
        <end position="769"/>
    </location>
</feature>
<dbReference type="GO" id="GO:0009279">
    <property type="term" value="C:cell outer membrane"/>
    <property type="evidence" value="ECO:0007669"/>
    <property type="project" value="UniProtKB-SubCell"/>
</dbReference>
<dbReference type="InterPro" id="IPR036942">
    <property type="entry name" value="Beta-barrel_TonB_sf"/>
</dbReference>
<name>A0A6I3XBD5_9BURK</name>
<dbReference type="InterPro" id="IPR000531">
    <property type="entry name" value="Beta-barrel_TonB"/>
</dbReference>
<dbReference type="InterPro" id="IPR012910">
    <property type="entry name" value="Plug_dom"/>
</dbReference>
<dbReference type="AlphaFoldDB" id="A0A6I3XBD5"/>
<keyword evidence="9 11" id="KW-0472">Membrane</keyword>
<dbReference type="Pfam" id="PF00593">
    <property type="entry name" value="TonB_dep_Rec_b-barrel"/>
    <property type="match status" value="1"/>
</dbReference>
<evidence type="ECO:0000256" key="5">
    <source>
        <dbReference type="ARBA" id="ARBA00022692"/>
    </source>
</evidence>
<evidence type="ECO:0000256" key="2">
    <source>
        <dbReference type="ARBA" id="ARBA00022448"/>
    </source>
</evidence>
<evidence type="ECO:0000256" key="7">
    <source>
        <dbReference type="ARBA" id="ARBA00023065"/>
    </source>
</evidence>
<evidence type="ECO:0000256" key="10">
    <source>
        <dbReference type="ARBA" id="ARBA00023237"/>
    </source>
</evidence>
<reference evidence="16 17" key="1">
    <citation type="submission" date="2019-11" db="EMBL/GenBank/DDBJ databases">
        <title>Draft Genome Sequences of Six Type Strains of the Genus Massilia.</title>
        <authorList>
            <person name="Miess H."/>
            <person name="Frediansyah A."/>
            <person name="Goeker M."/>
            <person name="Gross H."/>
        </authorList>
    </citation>
    <scope>NUCLEOTIDE SEQUENCE [LARGE SCALE GENOMIC DNA]</scope>
    <source>
        <strain evidence="16 17">DSM 17513</strain>
    </source>
</reference>
<dbReference type="OrthoDB" id="8538693at2"/>
<keyword evidence="4" id="KW-0410">Iron transport</keyword>
<evidence type="ECO:0000313" key="16">
    <source>
        <dbReference type="EMBL" id="MUI11393.1"/>
    </source>
</evidence>
<proteinExistence type="inferred from homology"/>
<evidence type="ECO:0000256" key="4">
    <source>
        <dbReference type="ARBA" id="ARBA00022496"/>
    </source>
</evidence>
<keyword evidence="3 11" id="KW-1134">Transmembrane beta strand</keyword>
<dbReference type="RefSeq" id="WP_155707417.1">
    <property type="nucleotide sequence ID" value="NZ_BMWU01000016.1"/>
</dbReference>
<dbReference type="CDD" id="cd01347">
    <property type="entry name" value="ligand_gated_channel"/>
    <property type="match status" value="1"/>
</dbReference>
<evidence type="ECO:0000256" key="11">
    <source>
        <dbReference type="PROSITE-ProRule" id="PRU01360"/>
    </source>
</evidence>
<keyword evidence="6" id="KW-0408">Iron</keyword>
<feature type="signal peptide" evidence="13">
    <location>
        <begin position="1"/>
        <end position="30"/>
    </location>
</feature>
<keyword evidence="5 11" id="KW-0812">Transmembrane</keyword>
<evidence type="ECO:0000256" key="13">
    <source>
        <dbReference type="SAM" id="SignalP"/>
    </source>
</evidence>
<protein>
    <submittedName>
        <fullName evidence="16">TonB-dependent receptor</fullName>
    </submittedName>
</protein>
<evidence type="ECO:0000259" key="15">
    <source>
        <dbReference type="Pfam" id="PF07715"/>
    </source>
</evidence>
<dbReference type="Proteomes" id="UP000431684">
    <property type="component" value="Unassembled WGS sequence"/>
</dbReference>
<keyword evidence="8 12" id="KW-0798">TonB box</keyword>
<dbReference type="SUPFAM" id="SSF56935">
    <property type="entry name" value="Porins"/>
    <property type="match status" value="1"/>
</dbReference>
<sequence>MKKQNRNEQWIKAGLAASLLAGAAHGPAAAAEDQAAESTVGASAAVATAPDFAAERLPADGSVPSVTVTATRRSASLQSVPLAVSVVSGEQLELANRTSIDTVVQEIPSATFRQQGGNKDSTIFVRGIGTISTSPGVEPTVSTVVDGVVYARPGQATIDLLDVDRIEVLRGPQGTLFGKNASSGVLNIVSLAPGEALTGYVDGAAYTGNERRVRAGVSGSLQPDVLRASINAAYAKYDGNVTNVHAGGGKVNGYERRGVRGRLDITPNADTDITLIADYLKAESSPTATPYKQTSAVYAQAILPVVAGTENRQVNYDIENAIDDTNKGVSAQVNWRRNGYTLTSITAWRGWDNTQHTTSSAIGNSTEAVRVTAAYPATGDIGTLEFTQASQELRIASPGIGLSALGTVDYVAGLYYLHGKDRETYQRVVTTTARNSGRADYGVESDSYSAFGEATIRIDPAWRIIAGARWTRDELSYDHARTSTQPFTFTGVQPGTQSSGSTANSAWSGRLGIQHDLSATATTYATWSRGYKGPAYNVFFNMLPRDTLALAPETSNSVELGFKATAFARRLTFNAALFRTEYANYQANFYDTAAGAVVTRLINAGDVSTRGLELDVTARPTRELTLSGALAWTDAQIDQFRCPAAAAGSCNLNGATLPFAPRFKSFVRAAYALPLESGHTLNFSADYTYQTRTQFDLLQSPDAIQPGYGIVNGAVELAQPGQGWRIALIGKNLANKSYASNLAASTGYVTRAVPRDTSRYFGITARKEF</sequence>
<dbReference type="InterPro" id="IPR039426">
    <property type="entry name" value="TonB-dep_rcpt-like"/>
</dbReference>
<evidence type="ECO:0000256" key="8">
    <source>
        <dbReference type="ARBA" id="ARBA00023077"/>
    </source>
</evidence>
<accession>A0A6I3XBD5</accession>
<dbReference type="GO" id="GO:0006826">
    <property type="term" value="P:iron ion transport"/>
    <property type="evidence" value="ECO:0007669"/>
    <property type="project" value="UniProtKB-KW"/>
</dbReference>
<keyword evidence="16" id="KW-0675">Receptor</keyword>
<evidence type="ECO:0000256" key="6">
    <source>
        <dbReference type="ARBA" id="ARBA00023004"/>
    </source>
</evidence>
<dbReference type="Gene3D" id="2.40.170.20">
    <property type="entry name" value="TonB-dependent receptor, beta-barrel domain"/>
    <property type="match status" value="1"/>
</dbReference>
<comment type="subcellular location">
    <subcellularLocation>
        <location evidence="1 11">Cell outer membrane</location>
        <topology evidence="1 11">Multi-pass membrane protein</topology>
    </subcellularLocation>
</comment>
<organism evidence="16 17">
    <name type="scientific">Pseudoduganella dura</name>
    <dbReference type="NCBI Taxonomy" id="321982"/>
    <lineage>
        <taxon>Bacteria</taxon>
        <taxon>Pseudomonadati</taxon>
        <taxon>Pseudomonadota</taxon>
        <taxon>Betaproteobacteria</taxon>
        <taxon>Burkholderiales</taxon>
        <taxon>Oxalobacteraceae</taxon>
        <taxon>Telluria group</taxon>
        <taxon>Pseudoduganella</taxon>
    </lineage>
</organism>
<evidence type="ECO:0000256" key="12">
    <source>
        <dbReference type="RuleBase" id="RU003357"/>
    </source>
</evidence>
<dbReference type="PANTHER" id="PTHR32552:SF81">
    <property type="entry name" value="TONB-DEPENDENT OUTER MEMBRANE RECEPTOR"/>
    <property type="match status" value="1"/>
</dbReference>